<comment type="caution">
    <text evidence="1">The sequence shown here is derived from an EMBL/GenBank/DDBJ whole genome shotgun (WGS) entry which is preliminary data.</text>
</comment>
<dbReference type="InterPro" id="IPR007153">
    <property type="entry name" value="Adenosine_kinase"/>
</dbReference>
<dbReference type="EMBL" id="DTLB01000010">
    <property type="protein sequence ID" value="HFW31769.1"/>
    <property type="molecule type" value="Genomic_DNA"/>
</dbReference>
<accession>A0A7C2NQF1</accession>
<dbReference type="AlphaFoldDB" id="A0A7C2NQF1"/>
<keyword evidence="1" id="KW-0808">Transferase</keyword>
<protein>
    <submittedName>
        <fullName evidence="1">Adenosine monophosphate-protein transferase</fullName>
    </submittedName>
</protein>
<dbReference type="PANTHER" id="PTHR36155">
    <property type="entry name" value="BLL5354 PROTEIN"/>
    <property type="match status" value="1"/>
</dbReference>
<proteinExistence type="predicted"/>
<gene>
    <name evidence="1" type="ORF">ENN70_00100</name>
    <name evidence="2" type="ORF">ENW66_02275</name>
</gene>
<sequence>MMKLEKIEILNPELRYQIVVGQANFTVFTVDDLYKSLLTAVPGIKVAVAMNEAAPKLVRVTGNDEELKKIAAENAQRIAASHVFVVVTSNAFPINILNTIKLHPAVCNVFVASANPIEIIVAETELGRAVLGAVDGTAVTRIENDEEKNQRRELCKKLGYRID</sequence>
<reference evidence="1" key="1">
    <citation type="journal article" date="2020" name="mSystems">
        <title>Genome- and Community-Level Interaction Insights into Carbon Utilization and Element Cycling Functions of Hydrothermarchaeota in Hydrothermal Sediment.</title>
        <authorList>
            <person name="Zhou Z."/>
            <person name="Liu Y."/>
            <person name="Xu W."/>
            <person name="Pan J."/>
            <person name="Luo Z.H."/>
            <person name="Li M."/>
        </authorList>
    </citation>
    <scope>NUCLEOTIDE SEQUENCE [LARGE SCALE GENOMIC DNA]</scope>
    <source>
        <strain evidence="1">SpSt-12</strain>
        <strain evidence="2">SpSt-87</strain>
    </source>
</reference>
<dbReference type="EMBL" id="DSCQ01000001">
    <property type="protein sequence ID" value="HET20533.1"/>
    <property type="molecule type" value="Genomic_DNA"/>
</dbReference>
<name>A0A7C2NQF1_ARCFL</name>
<evidence type="ECO:0000313" key="1">
    <source>
        <dbReference type="EMBL" id="HET20533.1"/>
    </source>
</evidence>
<evidence type="ECO:0000313" key="2">
    <source>
        <dbReference type="EMBL" id="HFW31769.1"/>
    </source>
</evidence>
<dbReference type="InterPro" id="IPR036902">
    <property type="entry name" value="Ta1353-like_sf"/>
</dbReference>
<dbReference type="GO" id="GO:0016740">
    <property type="term" value="F:transferase activity"/>
    <property type="evidence" value="ECO:0007669"/>
    <property type="project" value="UniProtKB-KW"/>
</dbReference>
<dbReference type="SUPFAM" id="SSF103165">
    <property type="entry name" value="Ta1353-like"/>
    <property type="match status" value="1"/>
</dbReference>
<dbReference type="Pfam" id="PF04008">
    <property type="entry name" value="Adenosine_kin"/>
    <property type="match status" value="1"/>
</dbReference>
<organism evidence="1">
    <name type="scientific">Archaeoglobus fulgidus</name>
    <dbReference type="NCBI Taxonomy" id="2234"/>
    <lineage>
        <taxon>Archaea</taxon>
        <taxon>Methanobacteriati</taxon>
        <taxon>Methanobacteriota</taxon>
        <taxon>Archaeoglobi</taxon>
        <taxon>Archaeoglobales</taxon>
        <taxon>Archaeoglobaceae</taxon>
        <taxon>Archaeoglobus</taxon>
    </lineage>
</organism>
<dbReference type="Gene3D" id="3.40.1520.10">
    <property type="entry name" value="Ta1353-like"/>
    <property type="match status" value="1"/>
</dbReference>
<dbReference type="PANTHER" id="PTHR36155:SF1">
    <property type="entry name" value="BLL5354 PROTEIN"/>
    <property type="match status" value="1"/>
</dbReference>